<dbReference type="EMBL" id="BAABKX010000001">
    <property type="protein sequence ID" value="GAA5041142.1"/>
    <property type="molecule type" value="Genomic_DNA"/>
</dbReference>
<organism evidence="2 3">
    <name type="scientific">Haladaptatus pallidirubidus</name>
    <dbReference type="NCBI Taxonomy" id="1008152"/>
    <lineage>
        <taxon>Archaea</taxon>
        <taxon>Methanobacteriati</taxon>
        <taxon>Methanobacteriota</taxon>
        <taxon>Stenosarchaea group</taxon>
        <taxon>Halobacteria</taxon>
        <taxon>Halobacteriales</taxon>
        <taxon>Haladaptataceae</taxon>
        <taxon>Haladaptatus</taxon>
    </lineage>
</organism>
<dbReference type="GeneID" id="68614984"/>
<accession>A0AAV3UBT3</accession>
<dbReference type="AlphaFoldDB" id="A0AAV3UBT3"/>
<feature type="transmembrane region" description="Helical" evidence="1">
    <location>
        <begin position="74"/>
        <end position="92"/>
    </location>
</feature>
<proteinExistence type="predicted"/>
<evidence type="ECO:0000256" key="1">
    <source>
        <dbReference type="SAM" id="Phobius"/>
    </source>
</evidence>
<feature type="transmembrane region" description="Helical" evidence="1">
    <location>
        <begin position="12"/>
        <end position="33"/>
    </location>
</feature>
<dbReference type="Proteomes" id="UP001501729">
    <property type="component" value="Unassembled WGS sequence"/>
</dbReference>
<evidence type="ECO:0000313" key="2">
    <source>
        <dbReference type="EMBL" id="GAA5041142.1"/>
    </source>
</evidence>
<dbReference type="RefSeq" id="WP_227775018.1">
    <property type="nucleotide sequence ID" value="NZ_BAABKX010000001.1"/>
</dbReference>
<protein>
    <submittedName>
        <fullName evidence="2">Uncharacterized protein</fullName>
    </submittedName>
</protein>
<gene>
    <name evidence="2" type="ORF">GCM10025751_02880</name>
</gene>
<keyword evidence="1" id="KW-0812">Transmembrane</keyword>
<feature type="transmembrane region" description="Helical" evidence="1">
    <location>
        <begin position="48"/>
        <end position="67"/>
    </location>
</feature>
<keyword evidence="3" id="KW-1185">Reference proteome</keyword>
<keyword evidence="1" id="KW-0472">Membrane</keyword>
<feature type="transmembrane region" description="Helical" evidence="1">
    <location>
        <begin position="128"/>
        <end position="146"/>
    </location>
</feature>
<name>A0AAV3UBT3_9EURY</name>
<sequence length="148" mass="16321">MDFDSISPTRFVAAQLAVIVAVIHLTLGAFNWIRWANAGFVIPRDLRWPLFVLSGLLIVVGLFLAAAGRYERPVYAGGIVLMAVYILGYFGWHLTGHRPLLLFGEGHLHEGALLPFLLDHLLAGPVKFVALVSEFGLLVLLVYLLITE</sequence>
<keyword evidence="1" id="KW-1133">Transmembrane helix</keyword>
<comment type="caution">
    <text evidence="2">The sequence shown here is derived from an EMBL/GenBank/DDBJ whole genome shotgun (WGS) entry which is preliminary data.</text>
</comment>
<evidence type="ECO:0000313" key="3">
    <source>
        <dbReference type="Proteomes" id="UP001501729"/>
    </source>
</evidence>
<reference evidence="2 3" key="1">
    <citation type="journal article" date="2019" name="Int. J. Syst. Evol. Microbiol.">
        <title>The Global Catalogue of Microorganisms (GCM) 10K type strain sequencing project: providing services to taxonomists for standard genome sequencing and annotation.</title>
        <authorList>
            <consortium name="The Broad Institute Genomics Platform"/>
            <consortium name="The Broad Institute Genome Sequencing Center for Infectious Disease"/>
            <person name="Wu L."/>
            <person name="Ma J."/>
        </authorList>
    </citation>
    <scope>NUCLEOTIDE SEQUENCE [LARGE SCALE GENOMIC DNA]</scope>
    <source>
        <strain evidence="2 3">JCM 17504</strain>
    </source>
</reference>